<dbReference type="GO" id="GO:0008892">
    <property type="term" value="F:guanine deaminase activity"/>
    <property type="evidence" value="ECO:0007669"/>
    <property type="project" value="TreeGrafter"/>
</dbReference>
<sequence length="168" mass="17763">ADSLDLLERWHGVGRLEYAVSPRFAPTSSDAQLRALGELAAAHPDVVIQTHLAENLGECRWVAELFPDAADYTDVYDAAGLVRRRAVFGHAVHLSDRETGRLAEAHASLAHCPTSNSFLGSGLFPLHDTAFAGGDDLRIGLGSDVGAGTSLSPLTTAGEAYKVSRLLG</sequence>
<dbReference type="InterPro" id="IPR032466">
    <property type="entry name" value="Metal_Hydrolase"/>
</dbReference>
<evidence type="ECO:0000256" key="3">
    <source>
        <dbReference type="ARBA" id="ARBA00022801"/>
    </source>
</evidence>
<dbReference type="PANTHER" id="PTHR11271:SF6">
    <property type="entry name" value="GUANINE DEAMINASE"/>
    <property type="match status" value="1"/>
</dbReference>
<feature type="domain" description="Amidohydrolase-related" evidence="5">
    <location>
        <begin position="14"/>
        <end position="165"/>
    </location>
</feature>
<organism evidence="6 7">
    <name type="scientific">Corynebacterium nuruki</name>
    <dbReference type="NCBI Taxonomy" id="1032851"/>
    <lineage>
        <taxon>Bacteria</taxon>
        <taxon>Bacillati</taxon>
        <taxon>Actinomycetota</taxon>
        <taxon>Actinomycetes</taxon>
        <taxon>Mycobacteriales</taxon>
        <taxon>Corynebacteriaceae</taxon>
        <taxon>Corynebacterium</taxon>
    </lineage>
</organism>
<protein>
    <submittedName>
        <fullName evidence="6">Guanine deaminase</fullName>
    </submittedName>
</protein>
<evidence type="ECO:0000313" key="7">
    <source>
        <dbReference type="Proteomes" id="UP000261739"/>
    </source>
</evidence>
<keyword evidence="4" id="KW-0862">Zinc</keyword>
<proteinExistence type="predicted"/>
<dbReference type="GO" id="GO:0046098">
    <property type="term" value="P:guanine metabolic process"/>
    <property type="evidence" value="ECO:0007669"/>
    <property type="project" value="TreeGrafter"/>
</dbReference>
<dbReference type="InterPro" id="IPR006680">
    <property type="entry name" value="Amidohydro-rel"/>
</dbReference>
<dbReference type="EMBL" id="DQID01000102">
    <property type="protein sequence ID" value="HCT13890.1"/>
    <property type="molecule type" value="Genomic_DNA"/>
</dbReference>
<keyword evidence="3" id="KW-0378">Hydrolase</keyword>
<dbReference type="Gene3D" id="3.20.20.140">
    <property type="entry name" value="Metal-dependent hydrolases"/>
    <property type="match status" value="1"/>
</dbReference>
<name>A0A3D4SZG4_9CORY</name>
<keyword evidence="2" id="KW-0479">Metal-binding</keyword>
<dbReference type="InterPro" id="IPR051607">
    <property type="entry name" value="Metallo-dep_hydrolases"/>
</dbReference>
<dbReference type="Pfam" id="PF01979">
    <property type="entry name" value="Amidohydro_1"/>
    <property type="match status" value="1"/>
</dbReference>
<dbReference type="SUPFAM" id="SSF51556">
    <property type="entry name" value="Metallo-dependent hydrolases"/>
    <property type="match status" value="1"/>
</dbReference>
<comment type="cofactor">
    <cofactor evidence="1">
        <name>Zn(2+)</name>
        <dbReference type="ChEBI" id="CHEBI:29105"/>
    </cofactor>
</comment>
<evidence type="ECO:0000256" key="1">
    <source>
        <dbReference type="ARBA" id="ARBA00001947"/>
    </source>
</evidence>
<dbReference type="GO" id="GO:0005829">
    <property type="term" value="C:cytosol"/>
    <property type="evidence" value="ECO:0007669"/>
    <property type="project" value="TreeGrafter"/>
</dbReference>
<dbReference type="PANTHER" id="PTHR11271">
    <property type="entry name" value="GUANINE DEAMINASE"/>
    <property type="match status" value="1"/>
</dbReference>
<accession>A0A3D4SZG4</accession>
<dbReference type="Proteomes" id="UP000261739">
    <property type="component" value="Unassembled WGS sequence"/>
</dbReference>
<feature type="non-terminal residue" evidence="6">
    <location>
        <position position="1"/>
    </location>
</feature>
<dbReference type="AlphaFoldDB" id="A0A3D4SZG4"/>
<comment type="caution">
    <text evidence="6">The sequence shown here is derived from an EMBL/GenBank/DDBJ whole genome shotgun (WGS) entry which is preliminary data.</text>
</comment>
<gene>
    <name evidence="6" type="ORF">DIW82_03600</name>
</gene>
<evidence type="ECO:0000256" key="2">
    <source>
        <dbReference type="ARBA" id="ARBA00022723"/>
    </source>
</evidence>
<dbReference type="GO" id="GO:0008270">
    <property type="term" value="F:zinc ion binding"/>
    <property type="evidence" value="ECO:0007669"/>
    <property type="project" value="TreeGrafter"/>
</dbReference>
<evidence type="ECO:0000259" key="5">
    <source>
        <dbReference type="Pfam" id="PF01979"/>
    </source>
</evidence>
<evidence type="ECO:0000313" key="6">
    <source>
        <dbReference type="EMBL" id="HCT13890.1"/>
    </source>
</evidence>
<evidence type="ECO:0000256" key="4">
    <source>
        <dbReference type="ARBA" id="ARBA00022833"/>
    </source>
</evidence>
<feature type="non-terminal residue" evidence="6">
    <location>
        <position position="168"/>
    </location>
</feature>
<reference evidence="6 7" key="1">
    <citation type="journal article" date="2018" name="Nat. Biotechnol.">
        <title>A standardized bacterial taxonomy based on genome phylogeny substantially revises the tree of life.</title>
        <authorList>
            <person name="Parks D.H."/>
            <person name="Chuvochina M."/>
            <person name="Waite D.W."/>
            <person name="Rinke C."/>
            <person name="Skarshewski A."/>
            <person name="Chaumeil P.A."/>
            <person name="Hugenholtz P."/>
        </authorList>
    </citation>
    <scope>NUCLEOTIDE SEQUENCE [LARGE SCALE GENOMIC DNA]</scope>
    <source>
        <strain evidence="6">UBA11247</strain>
    </source>
</reference>